<feature type="transmembrane region" description="Helical" evidence="5">
    <location>
        <begin position="205"/>
        <end position="228"/>
    </location>
</feature>
<gene>
    <name evidence="6" type="ORF">GWP43_10160</name>
</gene>
<feature type="transmembrane region" description="Helical" evidence="5">
    <location>
        <begin position="76"/>
        <end position="97"/>
    </location>
</feature>
<keyword evidence="2 5" id="KW-0812">Transmembrane</keyword>
<protein>
    <submittedName>
        <fullName evidence="6">Energy-coupling factor transporter transmembrane protein EcfT</fullName>
    </submittedName>
</protein>
<evidence type="ECO:0000256" key="4">
    <source>
        <dbReference type="ARBA" id="ARBA00023136"/>
    </source>
</evidence>
<dbReference type="PANTHER" id="PTHR33514:SF13">
    <property type="entry name" value="PROTEIN ABCI12, CHLOROPLASTIC"/>
    <property type="match status" value="1"/>
</dbReference>
<dbReference type="CDD" id="cd16914">
    <property type="entry name" value="EcfT"/>
    <property type="match status" value="1"/>
</dbReference>
<evidence type="ECO:0000256" key="1">
    <source>
        <dbReference type="ARBA" id="ARBA00004141"/>
    </source>
</evidence>
<evidence type="ECO:0000256" key="2">
    <source>
        <dbReference type="ARBA" id="ARBA00022692"/>
    </source>
</evidence>
<dbReference type="GO" id="GO:0005886">
    <property type="term" value="C:plasma membrane"/>
    <property type="evidence" value="ECO:0007669"/>
    <property type="project" value="TreeGrafter"/>
</dbReference>
<keyword evidence="3 5" id="KW-1133">Transmembrane helix</keyword>
<keyword evidence="4 5" id="KW-0472">Membrane</keyword>
<evidence type="ECO:0000256" key="5">
    <source>
        <dbReference type="SAM" id="Phobius"/>
    </source>
</evidence>
<proteinExistence type="predicted"/>
<feature type="transmembrane region" description="Helical" evidence="5">
    <location>
        <begin position="38"/>
        <end position="64"/>
    </location>
</feature>
<dbReference type="InterPro" id="IPR003339">
    <property type="entry name" value="ABC/ECF_trnsptr_transmembrane"/>
</dbReference>
<dbReference type="RefSeq" id="WP_162664051.1">
    <property type="nucleotide sequence ID" value="NZ_CP048020.1"/>
</dbReference>
<reference evidence="6 7" key="1">
    <citation type="submission" date="2020-01" db="EMBL/GenBank/DDBJ databases">
        <title>Complete genome sequence of a human oral phylogroup 1 Treponema sp. strain ATCC 700766, originally isolated from periodontitis dental plaque.</title>
        <authorList>
            <person name="Chan Y."/>
            <person name="Huo Y.-B."/>
            <person name="Yu X.-L."/>
            <person name="Zeng H."/>
            <person name="Leung W.-K."/>
            <person name="Watt R.M."/>
        </authorList>
    </citation>
    <scope>NUCLEOTIDE SEQUENCE [LARGE SCALE GENOMIC DNA]</scope>
    <source>
        <strain evidence="6 7">OMZ 804</strain>
    </source>
</reference>
<evidence type="ECO:0000313" key="6">
    <source>
        <dbReference type="EMBL" id="QHX43741.1"/>
    </source>
</evidence>
<dbReference type="KEGG" id="trz:GWP43_10160"/>
<accession>A0A6P1Y1X2</accession>
<feature type="transmembrane region" description="Helical" evidence="5">
    <location>
        <begin position="16"/>
        <end position="32"/>
    </location>
</feature>
<dbReference type="PANTHER" id="PTHR33514">
    <property type="entry name" value="PROTEIN ABCI12, CHLOROPLASTIC"/>
    <property type="match status" value="1"/>
</dbReference>
<feature type="transmembrane region" description="Helical" evidence="5">
    <location>
        <begin position="117"/>
        <end position="133"/>
    </location>
</feature>
<evidence type="ECO:0000313" key="7">
    <source>
        <dbReference type="Proteomes" id="UP000464374"/>
    </source>
</evidence>
<dbReference type="EMBL" id="CP048020">
    <property type="protein sequence ID" value="QHX43741.1"/>
    <property type="molecule type" value="Genomic_DNA"/>
</dbReference>
<dbReference type="AlphaFoldDB" id="A0A6P1Y1X2"/>
<dbReference type="Pfam" id="PF02361">
    <property type="entry name" value="CbiQ"/>
    <property type="match status" value="1"/>
</dbReference>
<name>A0A6P1Y1X2_9SPIR</name>
<evidence type="ECO:0000256" key="3">
    <source>
        <dbReference type="ARBA" id="ARBA00022989"/>
    </source>
</evidence>
<organism evidence="6 7">
    <name type="scientific">Treponema vincentii</name>
    <dbReference type="NCBI Taxonomy" id="69710"/>
    <lineage>
        <taxon>Bacteria</taxon>
        <taxon>Pseudomonadati</taxon>
        <taxon>Spirochaetota</taxon>
        <taxon>Spirochaetia</taxon>
        <taxon>Spirochaetales</taxon>
        <taxon>Treponemataceae</taxon>
        <taxon>Treponema</taxon>
    </lineage>
</organism>
<comment type="subcellular location">
    <subcellularLocation>
        <location evidence="1">Membrane</location>
        <topology evidence="1">Multi-pass membrane protein</topology>
    </subcellularLocation>
</comment>
<dbReference type="Proteomes" id="UP000464374">
    <property type="component" value="Chromosome"/>
</dbReference>
<sequence>MLKSCKQHGVRYDPRIKLLQVLLVGILVFVLTGKKYEISLFLSVFTFAMLSGLFKTGIKFLVIYSGLFLAAEISPLFIATTIHYFVLCFITIAFAALNLAKTTDISEILAALHNMKIPYYINIPLAVILRFFPTIKQDVICIRQGIKTRGIDISVLGVLKHPFKIYEMMIIPLLMRILSTAIELAASVETRGLGISCKKTSYTEIHFSIFDALLLIAMVTFYTVIIVMKMKNY</sequence>